<keyword evidence="2" id="KW-1185">Reference proteome</keyword>
<accession>A0ABP1CUR5</accession>
<organism evidence="1 2">
    <name type="scientific">Somion occarium</name>
    <dbReference type="NCBI Taxonomy" id="3059160"/>
    <lineage>
        <taxon>Eukaryota</taxon>
        <taxon>Fungi</taxon>
        <taxon>Dikarya</taxon>
        <taxon>Basidiomycota</taxon>
        <taxon>Agaricomycotina</taxon>
        <taxon>Agaricomycetes</taxon>
        <taxon>Polyporales</taxon>
        <taxon>Cerrenaceae</taxon>
        <taxon>Somion</taxon>
    </lineage>
</organism>
<protein>
    <submittedName>
        <fullName evidence="1">Uncharacterized protein</fullName>
    </submittedName>
</protein>
<sequence length="181" mass="19495">MRYHGSTQPPWSTLTLAHQAPLDNYPATSIYTSFIVFHAFEPPASQPSSIAISCGLPSLLSIFLRLTGVLRPSFRIFIGIRRICCPNGASLLFVLRSNSSLVLGEWTIGVSTATPPSPDPLGSLPSANCICAPVLKEASTPSNDSRYSTRSLASCSCARVKFMLPGSFQLLEFHHDGLQLG</sequence>
<dbReference type="EMBL" id="OZ037953">
    <property type="protein sequence ID" value="CAL1698452.1"/>
    <property type="molecule type" value="Genomic_DNA"/>
</dbReference>
<proteinExistence type="predicted"/>
<evidence type="ECO:0000313" key="1">
    <source>
        <dbReference type="EMBL" id="CAL1698452.1"/>
    </source>
</evidence>
<name>A0ABP1CUR5_9APHY</name>
<dbReference type="Proteomes" id="UP001497453">
    <property type="component" value="Chromosome 10"/>
</dbReference>
<gene>
    <name evidence="1" type="ORF">GFSPODELE1_LOCUS2160</name>
</gene>
<reference evidence="2" key="1">
    <citation type="submission" date="2024-04" db="EMBL/GenBank/DDBJ databases">
        <authorList>
            <person name="Shaw F."/>
            <person name="Minotto A."/>
        </authorList>
    </citation>
    <scope>NUCLEOTIDE SEQUENCE [LARGE SCALE GENOMIC DNA]</scope>
</reference>
<evidence type="ECO:0000313" key="2">
    <source>
        <dbReference type="Proteomes" id="UP001497453"/>
    </source>
</evidence>